<evidence type="ECO:0000313" key="2">
    <source>
        <dbReference type="Proteomes" id="UP001589797"/>
    </source>
</evidence>
<evidence type="ECO:0000313" key="1">
    <source>
        <dbReference type="EMBL" id="MFC0262370.1"/>
    </source>
</evidence>
<gene>
    <name evidence="1" type="ORF">ACFFIP_06710</name>
</gene>
<keyword evidence="2" id="KW-1185">Reference proteome</keyword>
<dbReference type="PROSITE" id="PS51257">
    <property type="entry name" value="PROKAR_LIPOPROTEIN"/>
    <property type="match status" value="1"/>
</dbReference>
<reference evidence="1 2" key="1">
    <citation type="submission" date="2024-09" db="EMBL/GenBank/DDBJ databases">
        <authorList>
            <person name="Sun Q."/>
            <person name="Mori K."/>
        </authorList>
    </citation>
    <scope>NUCLEOTIDE SEQUENCE [LARGE SCALE GENOMIC DNA]</scope>
    <source>
        <strain evidence="1 2">CCM 7650</strain>
    </source>
</reference>
<proteinExistence type="predicted"/>
<accession>A0ABV6FR83</accession>
<dbReference type="Proteomes" id="UP001589797">
    <property type="component" value="Unassembled WGS sequence"/>
</dbReference>
<comment type="caution">
    <text evidence="1">The sequence shown here is derived from an EMBL/GenBank/DDBJ whole genome shotgun (WGS) entry which is preliminary data.</text>
</comment>
<name>A0ABV6FR83_9BACT</name>
<protein>
    <recommendedName>
        <fullName evidence="3">DUF4270 family protein</fullName>
    </recommendedName>
</protein>
<organism evidence="1 2">
    <name type="scientific">Fontibacter flavus</name>
    <dbReference type="NCBI Taxonomy" id="654838"/>
    <lineage>
        <taxon>Bacteria</taxon>
        <taxon>Pseudomonadati</taxon>
        <taxon>Bacteroidota</taxon>
        <taxon>Cytophagia</taxon>
        <taxon>Cytophagales</taxon>
        <taxon>Cyclobacteriaceae</taxon>
        <taxon>Fontibacter</taxon>
    </lineage>
</organism>
<sequence length="454" mass="51558">MKVTTTSILTSPAKLALGLIISFIISSCEDPSNLGLDLDPNNNQIGVFYQEIPLSATVIKQDSLLTINPNFLVFGHEESDFFGKTEGIGYSRLFFNRDVAKPEANAVLDSVRFNFNVRFVLADELESEKTFQVHRLNEQIQDVNYYNFSSLEYNEEPIFTTSFDFSARQDTLVFTKLENNPFTNQLFEDLKEGSAFTDIFTFREYLPGLVFKGAEDEKVSFTVRPGNNTGFVFFYRNEGDTVSKAYPIATGVNSNIARHFNQMIIDPTGTPTEAIVEPYVSYDLGGKVGSKNNTGLLVKLDMSPLDAFLDTLQNITINQAILEMGPLSRNIASLRPPQFHQMFFTNETNKVLLRNDGRVMAVQPDGRPQYDPTTDEPIFSDSPALLAHDLEKNIYRQFITSHINAIYRKNIQRRDFIIYPLVTGSDEYRQSTREFIMEGNSPILKIYYSKTRSF</sequence>
<dbReference type="RefSeq" id="WP_382386810.1">
    <property type="nucleotide sequence ID" value="NZ_JBHLWI010000014.1"/>
</dbReference>
<dbReference type="EMBL" id="JBHLWI010000014">
    <property type="protein sequence ID" value="MFC0262370.1"/>
    <property type="molecule type" value="Genomic_DNA"/>
</dbReference>
<evidence type="ECO:0008006" key="3">
    <source>
        <dbReference type="Google" id="ProtNLM"/>
    </source>
</evidence>